<sequence length="120" mass="13656">MLTFCPPAPPERAVVISISFGSMCTSTSSTSGIIATVAVEVYTLAQRQIRTALRKSKSTINNQLGKPTDRPTLRWIFQWFQSIHLVKINNEKHISNWNQQRDFILNLLPDDCLAYYRLAT</sequence>
<protein>
    <submittedName>
        <fullName evidence="1">Transposase</fullName>
    </submittedName>
</protein>
<reference evidence="1" key="1">
    <citation type="submission" date="2017-04" db="EMBL/GenBank/DDBJ databases">
        <title>Genome deletions in a multicellular cyanobacterial endosymbiont for morphological adaptation in marine diatoms.</title>
        <authorList>
            <person name="Wang Y."/>
            <person name="Gao H."/>
            <person name="Li R."/>
            <person name="Xu X."/>
        </authorList>
    </citation>
    <scope>NUCLEOTIDE SEQUENCE</scope>
    <source>
        <strain evidence="1">FACHB 800</strain>
    </source>
</reference>
<gene>
    <name evidence="1" type="ORF">B6N60_05233</name>
</gene>
<name>A0A975TD09_9NOST</name>
<dbReference type="KEGG" id="rsin:B6N60_05233"/>
<dbReference type="Proteomes" id="UP000683511">
    <property type="component" value="Chromosome"/>
</dbReference>
<organism evidence="1 2">
    <name type="scientific">Richelia sinica FACHB-800</name>
    <dbReference type="NCBI Taxonomy" id="1357546"/>
    <lineage>
        <taxon>Bacteria</taxon>
        <taxon>Bacillati</taxon>
        <taxon>Cyanobacteriota</taxon>
        <taxon>Cyanophyceae</taxon>
        <taxon>Nostocales</taxon>
        <taxon>Nostocaceae</taxon>
        <taxon>Richelia</taxon>
    </lineage>
</organism>
<proteinExistence type="predicted"/>
<evidence type="ECO:0000313" key="1">
    <source>
        <dbReference type="EMBL" id="QXE26500.1"/>
    </source>
</evidence>
<accession>A0A975TD09</accession>
<evidence type="ECO:0000313" key="2">
    <source>
        <dbReference type="Proteomes" id="UP000683511"/>
    </source>
</evidence>
<keyword evidence="2" id="KW-1185">Reference proteome</keyword>
<dbReference type="EMBL" id="CP021056">
    <property type="protein sequence ID" value="QXE26500.1"/>
    <property type="molecule type" value="Genomic_DNA"/>
</dbReference>
<dbReference type="AlphaFoldDB" id="A0A975TD09"/>